<feature type="transmembrane region" description="Helical" evidence="1">
    <location>
        <begin position="470"/>
        <end position="495"/>
    </location>
</feature>
<sequence>MMDIFAEPSATNIAWHWVSAVLPPDGSSPWGRTLQVFTSVLGFLASLGLAYSVISGIVQSAYTGKVLGDRWHQIWSPLRIIVGIGLLVPLPTTGFSSVHYILRDVVARGGINVADATWNTFVGVIAGKDGMPIVPVSETGSTVAMAILRHEVCAAVYNQGGSMWGWEQRLPDPAGLNADGVTVWNYGATCGRLAYTFPEGRANFSNARRSAVAEIVSAFRAEAARYAELAAHTSGISSAEGAKNAISTKVLSATLVQDIRAAGAKFDAAIVAATKAEVASMDMTSRSKLVEAAKQDGFLTAGMYWRALAQISELTTSLTNERPDVTLPRTDGDFGQAIERAFSALALQVSGEAERVNLTANDFASAGDETADFLTRLLGNVARDMAEWAGSSGSEGDAMAGLVSSGHAMIAGAWGIIAAGAGAAALAGNAVTRFFGAAGVDWLLDWSKYVVGALMLIGSIRAYIIPMMPFVFVFMSGMAILASLMEAMIALPLWAMKWMKLDNGGDFAGESVRMGLLLTVNIALRPVLAVLALSAAYPVFDATLGTLDRLFATAFLGQTGGHVVGLVGILVMTAMHMYLTWYACMKGFGQIWTLPDRVLAWTGQAGTGGEANLTSGAFGGMLALAGRGNLPKTGLTAALKKGGRK</sequence>
<feature type="transmembrane region" description="Helical" evidence="1">
    <location>
        <begin position="36"/>
        <end position="58"/>
    </location>
</feature>
<feature type="transmembrane region" description="Helical" evidence="1">
    <location>
        <begin position="560"/>
        <end position="581"/>
    </location>
</feature>
<comment type="caution">
    <text evidence="2">The sequence shown here is derived from an EMBL/GenBank/DDBJ whole genome shotgun (WGS) entry which is preliminary data.</text>
</comment>
<dbReference type="eggNOG" id="COG0697">
    <property type="taxonomic scope" value="Bacteria"/>
</dbReference>
<dbReference type="PATRIC" id="fig|1156935.5.peg.2297"/>
<evidence type="ECO:0000313" key="2">
    <source>
        <dbReference type="EMBL" id="EKF59394.1"/>
    </source>
</evidence>
<protein>
    <submittedName>
        <fullName evidence="2">TraY/DotA-like type IV secretion system protein</fullName>
    </submittedName>
</protein>
<name>K2Q6V4_9HYPH</name>
<keyword evidence="1" id="KW-0812">Transmembrane</keyword>
<dbReference type="Proteomes" id="UP000007123">
    <property type="component" value="Unassembled WGS sequence"/>
</dbReference>
<feature type="transmembrane region" description="Helical" evidence="1">
    <location>
        <begin position="408"/>
        <end position="431"/>
    </location>
</feature>
<proteinExistence type="predicted"/>
<accession>K2Q6V4</accession>
<dbReference type="OrthoDB" id="5457650at2"/>
<keyword evidence="1" id="KW-0472">Membrane</keyword>
<gene>
    <name evidence="2" type="ORF">QWE_11366</name>
</gene>
<evidence type="ECO:0000313" key="3">
    <source>
        <dbReference type="Proteomes" id="UP000007123"/>
    </source>
</evidence>
<dbReference type="RefSeq" id="WP_006726263.1">
    <property type="nucleotide sequence ID" value="NZ_ALJF01000009.1"/>
</dbReference>
<keyword evidence="1" id="KW-1133">Transmembrane helix</keyword>
<dbReference type="STRING" id="1156935.QWE_11366"/>
<dbReference type="EMBL" id="ALJF01000009">
    <property type="protein sequence ID" value="EKF59394.1"/>
    <property type="molecule type" value="Genomic_DNA"/>
</dbReference>
<feature type="transmembrane region" description="Helical" evidence="1">
    <location>
        <begin position="78"/>
        <end position="102"/>
    </location>
</feature>
<organism evidence="2 3">
    <name type="scientific">Agrobacterium albertimagni AOL15</name>
    <dbReference type="NCBI Taxonomy" id="1156935"/>
    <lineage>
        <taxon>Bacteria</taxon>
        <taxon>Pseudomonadati</taxon>
        <taxon>Pseudomonadota</taxon>
        <taxon>Alphaproteobacteria</taxon>
        <taxon>Hyphomicrobiales</taxon>
        <taxon>Rhizobiaceae</taxon>
        <taxon>Rhizobium/Agrobacterium group</taxon>
        <taxon>Agrobacterium</taxon>
    </lineage>
</organism>
<dbReference type="InterPro" id="IPR027628">
    <property type="entry name" value="DotA_TraY"/>
</dbReference>
<evidence type="ECO:0000256" key="1">
    <source>
        <dbReference type="SAM" id="Phobius"/>
    </source>
</evidence>
<feature type="transmembrane region" description="Helical" evidence="1">
    <location>
        <begin position="443"/>
        <end position="464"/>
    </location>
</feature>
<feature type="transmembrane region" description="Helical" evidence="1">
    <location>
        <begin position="516"/>
        <end position="540"/>
    </location>
</feature>
<keyword evidence="3" id="KW-1185">Reference proteome</keyword>
<dbReference type="AlphaFoldDB" id="K2Q6V4"/>
<reference evidence="2 3" key="1">
    <citation type="journal article" date="2012" name="J. Bacteriol.">
        <title>Draft Genome Sequence of Agrobacterium albertimagni Strain AOL15.</title>
        <authorList>
            <person name="Trimble W.L."/>
            <person name="Phung le T."/>
            <person name="Meyer F."/>
            <person name="Gilbert J.A."/>
            <person name="Silver S."/>
        </authorList>
    </citation>
    <scope>NUCLEOTIDE SEQUENCE [LARGE SCALE GENOMIC DNA]</scope>
    <source>
        <strain evidence="2 3">AOL15</strain>
    </source>
</reference>
<dbReference type="NCBIfam" id="TIGR04346">
    <property type="entry name" value="DotA_TraY"/>
    <property type="match status" value="1"/>
</dbReference>